<evidence type="ECO:0000313" key="5">
    <source>
        <dbReference type="Proteomes" id="UP000309992"/>
    </source>
</evidence>
<keyword evidence="2" id="KW-0012">Acyltransferase</keyword>
<dbReference type="SUPFAM" id="SSF55729">
    <property type="entry name" value="Acyl-CoA N-acyltransferases (Nat)"/>
    <property type="match status" value="1"/>
</dbReference>
<proteinExistence type="predicted"/>
<evidence type="ECO:0000256" key="2">
    <source>
        <dbReference type="ARBA" id="ARBA00023315"/>
    </source>
</evidence>
<dbReference type="PROSITE" id="PS51186">
    <property type="entry name" value="GNAT"/>
    <property type="match status" value="1"/>
</dbReference>
<dbReference type="Gene3D" id="3.40.630.30">
    <property type="match status" value="1"/>
</dbReference>
<dbReference type="Pfam" id="PF13302">
    <property type="entry name" value="Acetyltransf_3"/>
    <property type="match status" value="1"/>
</dbReference>
<evidence type="ECO:0000313" key="4">
    <source>
        <dbReference type="EMBL" id="TKG73780.1"/>
    </source>
</evidence>
<dbReference type="Proteomes" id="UP000309992">
    <property type="component" value="Unassembled WGS sequence"/>
</dbReference>
<dbReference type="EMBL" id="SWMS01000001">
    <property type="protein sequence ID" value="TKG73780.1"/>
    <property type="molecule type" value="Genomic_DNA"/>
</dbReference>
<accession>A0ABY2SDB5</accession>
<gene>
    <name evidence="4" type="ORF">FCN18_02630</name>
</gene>
<keyword evidence="1" id="KW-0808">Transferase</keyword>
<reference evidence="4 5" key="1">
    <citation type="journal article" date="2015" name="Antonie Van Leeuwenhoek">
        <title>Prauserella endophytica sp. nov., an endophytic actinobacterium isolated from Tamarix taklamakanensis.</title>
        <authorList>
            <person name="Liu J.M."/>
            <person name="Habden X."/>
            <person name="Guo L."/>
            <person name="Tuo L."/>
            <person name="Jiang Z.K."/>
            <person name="Liu S.W."/>
            <person name="Liu X.F."/>
            <person name="Chen L."/>
            <person name="Li R.F."/>
            <person name="Zhang Y.Q."/>
            <person name="Sun C.H."/>
        </authorList>
    </citation>
    <scope>NUCLEOTIDE SEQUENCE [LARGE SCALE GENOMIC DNA]</scope>
    <source>
        <strain evidence="4 5">CGMCC 4.7182</strain>
    </source>
</reference>
<dbReference type="InterPro" id="IPR016181">
    <property type="entry name" value="Acyl_CoA_acyltransferase"/>
</dbReference>
<dbReference type="PANTHER" id="PTHR43877">
    <property type="entry name" value="AMINOALKYLPHOSPHONATE N-ACETYLTRANSFERASE-RELATED-RELATED"/>
    <property type="match status" value="1"/>
</dbReference>
<feature type="domain" description="N-acetyltransferase" evidence="3">
    <location>
        <begin position="7"/>
        <end position="157"/>
    </location>
</feature>
<comment type="caution">
    <text evidence="4">The sequence shown here is derived from an EMBL/GenBank/DDBJ whole genome shotgun (WGS) entry which is preliminary data.</text>
</comment>
<dbReference type="InterPro" id="IPR050832">
    <property type="entry name" value="Bact_Acetyltransf"/>
</dbReference>
<protein>
    <submittedName>
        <fullName evidence="4">GNAT family N-acetyltransferase</fullName>
    </submittedName>
</protein>
<evidence type="ECO:0000259" key="3">
    <source>
        <dbReference type="PROSITE" id="PS51186"/>
    </source>
</evidence>
<dbReference type="InterPro" id="IPR000182">
    <property type="entry name" value="GNAT_dom"/>
</dbReference>
<dbReference type="CDD" id="cd04301">
    <property type="entry name" value="NAT_SF"/>
    <property type="match status" value="1"/>
</dbReference>
<dbReference type="RefSeq" id="WP_137093042.1">
    <property type="nucleotide sequence ID" value="NZ_SWMS01000001.1"/>
</dbReference>
<name>A0ABY2SDB5_9PSEU</name>
<dbReference type="PANTHER" id="PTHR43877:SF1">
    <property type="entry name" value="ACETYLTRANSFERASE"/>
    <property type="match status" value="1"/>
</dbReference>
<keyword evidence="5" id="KW-1185">Reference proteome</keyword>
<organism evidence="4 5">
    <name type="scientific">Prauserella endophytica</name>
    <dbReference type="NCBI Taxonomy" id="1592324"/>
    <lineage>
        <taxon>Bacteria</taxon>
        <taxon>Bacillati</taxon>
        <taxon>Actinomycetota</taxon>
        <taxon>Actinomycetes</taxon>
        <taxon>Pseudonocardiales</taxon>
        <taxon>Pseudonocardiaceae</taxon>
        <taxon>Prauserella</taxon>
        <taxon>Prauserella coralliicola group</taxon>
    </lineage>
</organism>
<sequence>MDTEARLSVREAGVRDAELLLSWRNDPETRRWSRASEVVPLADHVRWLESVLASADRLLFVAEADGPVGTVRFDLVSDAPEGTWEVSITVAPECRGRGLAGAILAAGECELRRRQSARCVLASVHEDNSASVALFRKAGYTGTETAGPFRVLTKPLENA</sequence>
<evidence type="ECO:0000256" key="1">
    <source>
        <dbReference type="ARBA" id="ARBA00022679"/>
    </source>
</evidence>